<name>G7KQH8_MEDTR</name>
<dbReference type="Proteomes" id="UP000002051">
    <property type="component" value="Chromosome 6"/>
</dbReference>
<accession>G7KQH8</accession>
<reference evidence="1 3" key="1">
    <citation type="journal article" date="2011" name="Nature">
        <title>The Medicago genome provides insight into the evolution of rhizobial symbioses.</title>
        <authorList>
            <person name="Young N.D."/>
            <person name="Debelle F."/>
            <person name="Oldroyd G.E."/>
            <person name="Geurts R."/>
            <person name="Cannon S.B."/>
            <person name="Udvardi M.K."/>
            <person name="Benedito V.A."/>
            <person name="Mayer K.F."/>
            <person name="Gouzy J."/>
            <person name="Schoof H."/>
            <person name="Van de Peer Y."/>
            <person name="Proost S."/>
            <person name="Cook D.R."/>
            <person name="Meyers B.C."/>
            <person name="Spannagl M."/>
            <person name="Cheung F."/>
            <person name="De Mita S."/>
            <person name="Krishnakumar V."/>
            <person name="Gundlach H."/>
            <person name="Zhou S."/>
            <person name="Mudge J."/>
            <person name="Bharti A.K."/>
            <person name="Murray J.D."/>
            <person name="Naoumkina M.A."/>
            <person name="Rosen B."/>
            <person name="Silverstein K.A."/>
            <person name="Tang H."/>
            <person name="Rombauts S."/>
            <person name="Zhao P.X."/>
            <person name="Zhou P."/>
            <person name="Barbe V."/>
            <person name="Bardou P."/>
            <person name="Bechner M."/>
            <person name="Bellec A."/>
            <person name="Berger A."/>
            <person name="Berges H."/>
            <person name="Bidwell S."/>
            <person name="Bisseling T."/>
            <person name="Choisne N."/>
            <person name="Couloux A."/>
            <person name="Denny R."/>
            <person name="Deshpande S."/>
            <person name="Dai X."/>
            <person name="Doyle J.J."/>
            <person name="Dudez A.M."/>
            <person name="Farmer A.D."/>
            <person name="Fouteau S."/>
            <person name="Franken C."/>
            <person name="Gibelin C."/>
            <person name="Gish J."/>
            <person name="Goldstein S."/>
            <person name="Gonzalez A.J."/>
            <person name="Green P.J."/>
            <person name="Hallab A."/>
            <person name="Hartog M."/>
            <person name="Hua A."/>
            <person name="Humphray S.J."/>
            <person name="Jeong D.H."/>
            <person name="Jing Y."/>
            <person name="Jocker A."/>
            <person name="Kenton S.M."/>
            <person name="Kim D.J."/>
            <person name="Klee K."/>
            <person name="Lai H."/>
            <person name="Lang C."/>
            <person name="Lin S."/>
            <person name="Macmil S.L."/>
            <person name="Magdelenat G."/>
            <person name="Matthews L."/>
            <person name="McCorrison J."/>
            <person name="Monaghan E.L."/>
            <person name="Mun J.H."/>
            <person name="Najar F.Z."/>
            <person name="Nicholson C."/>
            <person name="Noirot C."/>
            <person name="O'Bleness M."/>
            <person name="Paule C.R."/>
            <person name="Poulain J."/>
            <person name="Prion F."/>
            <person name="Qin B."/>
            <person name="Qu C."/>
            <person name="Retzel E.F."/>
            <person name="Riddle C."/>
            <person name="Sallet E."/>
            <person name="Samain S."/>
            <person name="Samson N."/>
            <person name="Sanders I."/>
            <person name="Saurat O."/>
            <person name="Scarpelli C."/>
            <person name="Schiex T."/>
            <person name="Segurens B."/>
            <person name="Severin A.J."/>
            <person name="Sherrier D.J."/>
            <person name="Shi R."/>
            <person name="Sims S."/>
            <person name="Singer S.R."/>
            <person name="Sinharoy S."/>
            <person name="Sterck L."/>
            <person name="Viollet A."/>
            <person name="Wang B.B."/>
            <person name="Wang K."/>
            <person name="Wang M."/>
            <person name="Wang X."/>
            <person name="Warfsmann J."/>
            <person name="Weissenbach J."/>
            <person name="White D.D."/>
            <person name="White J.D."/>
            <person name="Wiley G.B."/>
            <person name="Wincker P."/>
            <person name="Xing Y."/>
            <person name="Yang L."/>
            <person name="Yao Z."/>
            <person name="Ying F."/>
            <person name="Zhai J."/>
            <person name="Zhou L."/>
            <person name="Zuber A."/>
            <person name="Denarie J."/>
            <person name="Dixon R.A."/>
            <person name="May G.D."/>
            <person name="Schwartz D.C."/>
            <person name="Rogers J."/>
            <person name="Quetier F."/>
            <person name="Town C.D."/>
            <person name="Roe B.A."/>
        </authorList>
    </citation>
    <scope>NUCLEOTIDE SEQUENCE [LARGE SCALE GENOMIC DNA]</scope>
    <source>
        <strain evidence="1">A17</strain>
        <strain evidence="2 3">cv. Jemalong A17</strain>
    </source>
</reference>
<dbReference type="PaxDb" id="3880-AES76972"/>
<dbReference type="EnsemblPlants" id="AES76972">
    <property type="protein sequence ID" value="AES76972"/>
    <property type="gene ID" value="MTR_6g090040"/>
</dbReference>
<evidence type="ECO:0000313" key="3">
    <source>
        <dbReference type="Proteomes" id="UP000002051"/>
    </source>
</evidence>
<gene>
    <name evidence="1" type="ordered locus">MTR_6g090040</name>
</gene>
<reference evidence="1 3" key="2">
    <citation type="journal article" date="2014" name="BMC Genomics">
        <title>An improved genome release (version Mt4.0) for the model legume Medicago truncatula.</title>
        <authorList>
            <person name="Tang H."/>
            <person name="Krishnakumar V."/>
            <person name="Bidwell S."/>
            <person name="Rosen B."/>
            <person name="Chan A."/>
            <person name="Zhou S."/>
            <person name="Gentzbittel L."/>
            <person name="Childs K.L."/>
            <person name="Yandell M."/>
            <person name="Gundlach H."/>
            <person name="Mayer K.F."/>
            <person name="Schwartz D.C."/>
            <person name="Town C.D."/>
        </authorList>
    </citation>
    <scope>GENOME REANNOTATION</scope>
    <source>
        <strain evidence="2 3">cv. Jemalong A17</strain>
    </source>
</reference>
<evidence type="ECO:0000313" key="2">
    <source>
        <dbReference type="EnsemblPlants" id="AES76972"/>
    </source>
</evidence>
<dbReference type="EMBL" id="CM001222">
    <property type="protein sequence ID" value="AES76972.1"/>
    <property type="molecule type" value="Genomic_DNA"/>
</dbReference>
<sequence length="115" mass="12757">MVYIYNNKDAALTQDVLKRLLIIQSICQILTKTKADISRYPNIGMAIKLIPAGTRFGYGFPLISKHGYETGNKDIGTHPKLELSKRVGPYGPARLARINIGLGPKILSPNFNRAF</sequence>
<dbReference type="HOGENOM" id="CLU_2112537_0_0_1"/>
<proteinExistence type="predicted"/>
<reference evidence="2" key="3">
    <citation type="submission" date="2015-04" db="UniProtKB">
        <authorList>
            <consortium name="EnsemblPlants"/>
        </authorList>
    </citation>
    <scope>IDENTIFICATION</scope>
    <source>
        <strain evidence="2">cv. Jemalong A17</strain>
    </source>
</reference>
<keyword evidence="3" id="KW-1185">Reference proteome</keyword>
<protein>
    <submittedName>
        <fullName evidence="1 2">Uncharacterized protein</fullName>
    </submittedName>
</protein>
<dbReference type="AlphaFoldDB" id="G7KQH8"/>
<evidence type="ECO:0000313" key="1">
    <source>
        <dbReference type="EMBL" id="AES76972.1"/>
    </source>
</evidence>
<organism evidence="1 3">
    <name type="scientific">Medicago truncatula</name>
    <name type="common">Barrel medic</name>
    <name type="synonym">Medicago tribuloides</name>
    <dbReference type="NCBI Taxonomy" id="3880"/>
    <lineage>
        <taxon>Eukaryota</taxon>
        <taxon>Viridiplantae</taxon>
        <taxon>Streptophyta</taxon>
        <taxon>Embryophyta</taxon>
        <taxon>Tracheophyta</taxon>
        <taxon>Spermatophyta</taxon>
        <taxon>Magnoliopsida</taxon>
        <taxon>eudicotyledons</taxon>
        <taxon>Gunneridae</taxon>
        <taxon>Pentapetalae</taxon>
        <taxon>rosids</taxon>
        <taxon>fabids</taxon>
        <taxon>Fabales</taxon>
        <taxon>Fabaceae</taxon>
        <taxon>Papilionoideae</taxon>
        <taxon>50 kb inversion clade</taxon>
        <taxon>NPAAA clade</taxon>
        <taxon>Hologalegina</taxon>
        <taxon>IRL clade</taxon>
        <taxon>Trifolieae</taxon>
        <taxon>Medicago</taxon>
    </lineage>
</organism>